<evidence type="ECO:0000313" key="3">
    <source>
        <dbReference type="Proteomes" id="UP000199153"/>
    </source>
</evidence>
<dbReference type="GO" id="GO:0006354">
    <property type="term" value="P:DNA-templated transcription elongation"/>
    <property type="evidence" value="ECO:0007669"/>
    <property type="project" value="TreeGrafter"/>
</dbReference>
<dbReference type="InterPro" id="IPR001437">
    <property type="entry name" value="Tscrpt_elong_fac_GreA/B_C"/>
</dbReference>
<sequence>MKYGVIIIEKKEKELLNRIISMAQYYKDENYKISILKLSEELKNARFLSNKEMPEDVVRFNSVVSISTPFSVSREYQIVSPEKSDIRQNKISILAPMGLALFGYAKGDTLKWNFPTGENIISIDDVRQQVVKLETKNNDR</sequence>
<dbReference type="AlphaFoldDB" id="A0A1I5B7C2"/>
<dbReference type="InterPro" id="IPR036953">
    <property type="entry name" value="GreA/GreB_C_sf"/>
</dbReference>
<dbReference type="PANTHER" id="PTHR30437:SF5">
    <property type="entry name" value="REGULATOR OF NUCLEOSIDE DIPHOSPHATE KINASE"/>
    <property type="match status" value="1"/>
</dbReference>
<dbReference type="PANTHER" id="PTHR30437">
    <property type="entry name" value="TRANSCRIPTION ELONGATION FACTOR GREA"/>
    <property type="match status" value="1"/>
</dbReference>
<dbReference type="RefSeq" id="WP_093409550.1">
    <property type="nucleotide sequence ID" value="NZ_FOVL01000013.1"/>
</dbReference>
<keyword evidence="2" id="KW-0418">Kinase</keyword>
<dbReference type="SUPFAM" id="SSF54534">
    <property type="entry name" value="FKBP-like"/>
    <property type="match status" value="1"/>
</dbReference>
<dbReference type="GO" id="GO:0032784">
    <property type="term" value="P:regulation of DNA-templated transcription elongation"/>
    <property type="evidence" value="ECO:0007669"/>
    <property type="project" value="InterPro"/>
</dbReference>
<dbReference type="OrthoDB" id="192847at2"/>
<proteinExistence type="predicted"/>
<dbReference type="Pfam" id="PF01272">
    <property type="entry name" value="GreA_GreB"/>
    <property type="match status" value="1"/>
</dbReference>
<dbReference type="GO" id="GO:0070063">
    <property type="term" value="F:RNA polymerase binding"/>
    <property type="evidence" value="ECO:0007669"/>
    <property type="project" value="InterPro"/>
</dbReference>
<reference evidence="2 3" key="1">
    <citation type="submission" date="2016-10" db="EMBL/GenBank/DDBJ databases">
        <authorList>
            <person name="de Groot N.N."/>
        </authorList>
    </citation>
    <scope>NUCLEOTIDE SEQUENCE [LARGE SCALE GENOMIC DNA]</scope>
    <source>
        <strain evidence="2 3">DSM 17794</strain>
    </source>
</reference>
<dbReference type="InterPro" id="IPR023459">
    <property type="entry name" value="Tscrpt_elong_fac_GreA/B_fam"/>
</dbReference>
<feature type="domain" description="Transcription elongation factor GreA/GreB C-terminal" evidence="1">
    <location>
        <begin position="54"/>
        <end position="126"/>
    </location>
</feature>
<name>A0A1I5B7C2_9FLAO</name>
<evidence type="ECO:0000259" key="1">
    <source>
        <dbReference type="Pfam" id="PF01272"/>
    </source>
</evidence>
<accession>A0A1I5B7C2</accession>
<dbReference type="EMBL" id="FOVL01000013">
    <property type="protein sequence ID" value="SFN70520.1"/>
    <property type="molecule type" value="Genomic_DNA"/>
</dbReference>
<protein>
    <submittedName>
        <fullName evidence="2">Regulator of nucleoside diphosphate kinase</fullName>
    </submittedName>
</protein>
<gene>
    <name evidence="2" type="ORF">SAMN05660413_02224</name>
</gene>
<dbReference type="Gene3D" id="3.10.50.30">
    <property type="entry name" value="Transcription elongation factor, GreA/GreB, C-terminal domain"/>
    <property type="match status" value="1"/>
</dbReference>
<organism evidence="2 3">
    <name type="scientific">Salegentibacter flavus</name>
    <dbReference type="NCBI Taxonomy" id="287099"/>
    <lineage>
        <taxon>Bacteria</taxon>
        <taxon>Pseudomonadati</taxon>
        <taxon>Bacteroidota</taxon>
        <taxon>Flavobacteriia</taxon>
        <taxon>Flavobacteriales</taxon>
        <taxon>Flavobacteriaceae</taxon>
        <taxon>Salegentibacter</taxon>
    </lineage>
</organism>
<dbReference type="STRING" id="287099.SAMN05660413_02224"/>
<dbReference type="GO" id="GO:0016301">
    <property type="term" value="F:kinase activity"/>
    <property type="evidence" value="ECO:0007669"/>
    <property type="project" value="UniProtKB-KW"/>
</dbReference>
<keyword evidence="3" id="KW-1185">Reference proteome</keyword>
<dbReference type="GO" id="GO:0003677">
    <property type="term" value="F:DNA binding"/>
    <property type="evidence" value="ECO:0007669"/>
    <property type="project" value="InterPro"/>
</dbReference>
<evidence type="ECO:0000313" key="2">
    <source>
        <dbReference type="EMBL" id="SFN70520.1"/>
    </source>
</evidence>
<dbReference type="Proteomes" id="UP000199153">
    <property type="component" value="Unassembled WGS sequence"/>
</dbReference>
<keyword evidence="2" id="KW-0808">Transferase</keyword>